<feature type="chain" id="PRO_5046792158" evidence="1">
    <location>
        <begin position="31"/>
        <end position="714"/>
    </location>
</feature>
<dbReference type="RefSeq" id="WP_380019659.1">
    <property type="nucleotide sequence ID" value="NZ_JBHSHD010000005.1"/>
</dbReference>
<feature type="signal peptide" evidence="1">
    <location>
        <begin position="1"/>
        <end position="30"/>
    </location>
</feature>
<protein>
    <submittedName>
        <fullName evidence="2">Choice-of-anchor Q domain-containing protein</fullName>
    </submittedName>
</protein>
<dbReference type="SMART" id="SM00710">
    <property type="entry name" value="PbH1"/>
    <property type="match status" value="5"/>
</dbReference>
<gene>
    <name evidence="2" type="ORF">ACFO6Q_05980</name>
</gene>
<sequence>MKNVPFPARTLRLAPLAGALALGLSTGATAAHTDAYAMQFAQRQQRLSGALPATAAAPVGPNATLSVTSCADDADPGTLRNVMMSAGEGDVIDLTALTCSTITLTQGRIDISMFGHQVLDLTLLGPGENALAIDANGAEGITHGDFLVGAGTLTIKDLTIRNGNYTHGLASCIRSSGNVVLERVTVTDCHASNGGPITFGGAMHVSGKLTMISSTISASSSTAAGDNVAMGGGVYVDDLEMTDSTISGNSARADVGSADDGYYITVGGGAYVRGSLTLHNSTISGNTIETTSPDLKADGGGVFVRGEAQIIGSTITDNSADGDGGGLFKMVYSTFGDINATKLVIGNSTVSGNSARSGGGIASSRGVVIGNSTVAFNTGSQGAGGVMFRLNGVEHSLGELALQSSIVAGNTAGDSATLAAGIDADAALTVTGANSLVQQAGATITLPADTLDADPLLLPLSLNGGTTRTHALAAGSPAIDAGNNAAKLEFDQRGEGFARVSGAAADIGAFEMQQPPPDEDLIFRDGFDGAAEPPTVEYAYDDGDGDTNQGPPSTFDPDMLWGNYFMAQPGGEVITKISVAFGPTFPSLANGPVTFWLLQDDDGDLDPRNAHVVASVAATPNVVNDEFFTVEISPTWVHGGFFVGASAKLEGGADKPARVDRDDPGDKSWFFYAPDIAATIDDLAAAPFGTRNDNTQYVALPGTFMVRATGTSRP</sequence>
<dbReference type="PANTHER" id="PTHR11319">
    <property type="entry name" value="G PROTEIN-COUPLED RECEPTOR-RELATED"/>
    <property type="match status" value="1"/>
</dbReference>
<keyword evidence="3" id="KW-1185">Reference proteome</keyword>
<evidence type="ECO:0000313" key="2">
    <source>
        <dbReference type="EMBL" id="MFC4819862.1"/>
    </source>
</evidence>
<organism evidence="2 3">
    <name type="scientific">Dokdonella ginsengisoli</name>
    <dbReference type="NCBI Taxonomy" id="363846"/>
    <lineage>
        <taxon>Bacteria</taxon>
        <taxon>Pseudomonadati</taxon>
        <taxon>Pseudomonadota</taxon>
        <taxon>Gammaproteobacteria</taxon>
        <taxon>Lysobacterales</taxon>
        <taxon>Rhodanobacteraceae</taxon>
        <taxon>Dokdonella</taxon>
    </lineage>
</organism>
<proteinExistence type="predicted"/>
<dbReference type="InterPro" id="IPR006626">
    <property type="entry name" value="PbH1"/>
</dbReference>
<evidence type="ECO:0000256" key="1">
    <source>
        <dbReference type="SAM" id="SignalP"/>
    </source>
</evidence>
<dbReference type="PANTHER" id="PTHR11319:SF35">
    <property type="entry name" value="OUTER MEMBRANE PROTEIN PMPC-RELATED"/>
    <property type="match status" value="1"/>
</dbReference>
<reference evidence="3" key="1">
    <citation type="journal article" date="2019" name="Int. J. Syst. Evol. Microbiol.">
        <title>The Global Catalogue of Microorganisms (GCM) 10K type strain sequencing project: providing services to taxonomists for standard genome sequencing and annotation.</title>
        <authorList>
            <consortium name="The Broad Institute Genomics Platform"/>
            <consortium name="The Broad Institute Genome Sequencing Center for Infectious Disease"/>
            <person name="Wu L."/>
            <person name="Ma J."/>
        </authorList>
    </citation>
    <scope>NUCLEOTIDE SEQUENCE [LARGE SCALE GENOMIC DNA]</scope>
    <source>
        <strain evidence="3">CCUG 30340</strain>
    </source>
</reference>
<dbReference type="SUPFAM" id="SSF51126">
    <property type="entry name" value="Pectin lyase-like"/>
    <property type="match status" value="1"/>
</dbReference>
<dbReference type="InterPro" id="IPR011050">
    <property type="entry name" value="Pectin_lyase_fold/virulence"/>
</dbReference>
<dbReference type="EMBL" id="JBHSHD010000005">
    <property type="protein sequence ID" value="MFC4819862.1"/>
    <property type="molecule type" value="Genomic_DNA"/>
</dbReference>
<dbReference type="InterPro" id="IPR059226">
    <property type="entry name" value="Choice_anch_Q_dom"/>
</dbReference>
<evidence type="ECO:0000313" key="3">
    <source>
        <dbReference type="Proteomes" id="UP001595886"/>
    </source>
</evidence>
<name>A0ABV9QSR2_9GAMM</name>
<accession>A0ABV9QSR2</accession>
<dbReference type="Proteomes" id="UP001595886">
    <property type="component" value="Unassembled WGS sequence"/>
</dbReference>
<dbReference type="NCBIfam" id="NF041518">
    <property type="entry name" value="choice_anch_Q"/>
    <property type="match status" value="1"/>
</dbReference>
<keyword evidence="1" id="KW-0732">Signal</keyword>
<comment type="caution">
    <text evidence="2">The sequence shown here is derived from an EMBL/GenBank/DDBJ whole genome shotgun (WGS) entry which is preliminary data.</text>
</comment>